<dbReference type="InterPro" id="IPR051184">
    <property type="entry name" value="Tyrosine-phos_adapter"/>
</dbReference>
<dbReference type="Proteomes" id="UP000695000">
    <property type="component" value="Unplaced"/>
</dbReference>
<dbReference type="SUPFAM" id="SSF55550">
    <property type="entry name" value="SH2 domain"/>
    <property type="match status" value="1"/>
</dbReference>
<sequence length="187" mass="21913">MFCCLKKQIETLERKVEQNVYCTLPNAVRKNTRFFRVDRRYTGDLQHSPDDILEVEITMRNELGQCRAKNLTSSLIGYIDGAIVEQESLLNYKPWYFGNVSREMSDEILMKKDVGTFLVRKCEKKYPFALSVKSLENVKHYRIFRDDLGYCISSGINCSTLEELIFLYENDVDGLLQIERIIQPYPK</sequence>
<dbReference type="GeneID" id="108561390"/>
<dbReference type="PANTHER" id="PTHR19969">
    <property type="entry name" value="SH2-SH3 ADAPTOR PROTEIN-RELATED"/>
    <property type="match status" value="1"/>
</dbReference>
<organism evidence="4 5">
    <name type="scientific">Nicrophorus vespilloides</name>
    <name type="common">Boreal carrion beetle</name>
    <dbReference type="NCBI Taxonomy" id="110193"/>
    <lineage>
        <taxon>Eukaryota</taxon>
        <taxon>Metazoa</taxon>
        <taxon>Ecdysozoa</taxon>
        <taxon>Arthropoda</taxon>
        <taxon>Hexapoda</taxon>
        <taxon>Insecta</taxon>
        <taxon>Pterygota</taxon>
        <taxon>Neoptera</taxon>
        <taxon>Endopterygota</taxon>
        <taxon>Coleoptera</taxon>
        <taxon>Polyphaga</taxon>
        <taxon>Staphyliniformia</taxon>
        <taxon>Silphidae</taxon>
        <taxon>Nicrophorinae</taxon>
        <taxon>Nicrophorus</taxon>
    </lineage>
</organism>
<keyword evidence="4" id="KW-1185">Reference proteome</keyword>
<dbReference type="RefSeq" id="XP_017774788.1">
    <property type="nucleotide sequence ID" value="XM_017919299.1"/>
</dbReference>
<evidence type="ECO:0000313" key="4">
    <source>
        <dbReference type="Proteomes" id="UP000695000"/>
    </source>
</evidence>
<keyword evidence="1 2" id="KW-0727">SH2 domain</keyword>
<dbReference type="PRINTS" id="PR00401">
    <property type="entry name" value="SH2DOMAIN"/>
</dbReference>
<name>A0ABM1MJN8_NICVS</name>
<feature type="domain" description="SH2" evidence="3">
    <location>
        <begin position="95"/>
        <end position="185"/>
    </location>
</feature>
<evidence type="ECO:0000313" key="5">
    <source>
        <dbReference type="RefSeq" id="XP_017774788.1"/>
    </source>
</evidence>
<protein>
    <submittedName>
        <fullName evidence="5">Tyrosine-protein kinase STK-like</fullName>
    </submittedName>
</protein>
<dbReference type="PROSITE" id="PS50001">
    <property type="entry name" value="SH2"/>
    <property type="match status" value="1"/>
</dbReference>
<dbReference type="Gene3D" id="3.30.505.10">
    <property type="entry name" value="SH2 domain"/>
    <property type="match status" value="1"/>
</dbReference>
<evidence type="ECO:0000259" key="3">
    <source>
        <dbReference type="PROSITE" id="PS50001"/>
    </source>
</evidence>
<dbReference type="PANTHER" id="PTHR19969:SF5">
    <property type="entry name" value="CRK-LIKE PROTEIN"/>
    <property type="match status" value="1"/>
</dbReference>
<evidence type="ECO:0000256" key="2">
    <source>
        <dbReference type="PROSITE-ProRule" id="PRU00191"/>
    </source>
</evidence>
<reference evidence="5" key="1">
    <citation type="submission" date="2025-08" db="UniProtKB">
        <authorList>
            <consortium name="RefSeq"/>
        </authorList>
    </citation>
    <scope>IDENTIFICATION</scope>
    <source>
        <tissue evidence="5">Whole Larva</tissue>
    </source>
</reference>
<dbReference type="InterPro" id="IPR036860">
    <property type="entry name" value="SH2_dom_sf"/>
</dbReference>
<dbReference type="SMART" id="SM00252">
    <property type="entry name" value="SH2"/>
    <property type="match status" value="1"/>
</dbReference>
<dbReference type="InterPro" id="IPR000980">
    <property type="entry name" value="SH2"/>
</dbReference>
<dbReference type="Pfam" id="PF00017">
    <property type="entry name" value="SH2"/>
    <property type="match status" value="1"/>
</dbReference>
<accession>A0ABM1MJN8</accession>
<proteinExistence type="predicted"/>
<gene>
    <name evidence="5" type="primary">LOC108561390</name>
</gene>
<evidence type="ECO:0000256" key="1">
    <source>
        <dbReference type="ARBA" id="ARBA00022999"/>
    </source>
</evidence>